<comment type="caution">
    <text evidence="2">The sequence shown here is derived from an EMBL/GenBank/DDBJ whole genome shotgun (WGS) entry which is preliminary data.</text>
</comment>
<keyword evidence="3" id="KW-1185">Reference proteome</keyword>
<accession>A0ABQ0ECA1</accession>
<dbReference type="EMBL" id="BAAFSG010000001">
    <property type="protein sequence ID" value="GAB1255368.1"/>
    <property type="molecule type" value="Genomic_DNA"/>
</dbReference>
<gene>
    <name evidence="2" type="ORF">Defa_28550</name>
</gene>
<name>A0ABQ0ECA1_9BACT</name>
<evidence type="ECO:0000256" key="1">
    <source>
        <dbReference type="SAM" id="MobiDB-lite"/>
    </source>
</evidence>
<dbReference type="Proteomes" id="UP001628192">
    <property type="component" value="Unassembled WGS sequence"/>
</dbReference>
<evidence type="ECO:0000313" key="2">
    <source>
        <dbReference type="EMBL" id="GAB1255368.1"/>
    </source>
</evidence>
<sequence>MSLFKKKEKTSKGQNKGHYPMSKKNELLEIRKFCVDSNELRGIWKVIDEQRELLECLQTHSSETLQRCPWIEGWLARTDMFLVNLIRLLDLPDTAPGMGRFPRPWPGSYALKYQTPARSVSSVTTAFG</sequence>
<proteinExistence type="predicted"/>
<dbReference type="RefSeq" id="WP_407845206.1">
    <property type="nucleotide sequence ID" value="NZ_BAAFSG010000001.1"/>
</dbReference>
<evidence type="ECO:0000313" key="3">
    <source>
        <dbReference type="Proteomes" id="UP001628192"/>
    </source>
</evidence>
<feature type="region of interest" description="Disordered" evidence="1">
    <location>
        <begin position="1"/>
        <end position="20"/>
    </location>
</feature>
<reference evidence="2 3" key="1">
    <citation type="journal article" date="2025" name="Int. J. Syst. Evol. Microbiol.">
        <title>Desulfovibrio falkowii sp. nov., Porphyromonas miyakawae sp. nov., Mediterraneibacter flintii sp. nov. and Owariibacterium komagatae gen. nov., sp. nov., isolated from human faeces.</title>
        <authorList>
            <person name="Hamaguchi T."/>
            <person name="Ohara M."/>
            <person name="Hisatomi A."/>
            <person name="Sekiguchi K."/>
            <person name="Takeda J.I."/>
            <person name="Ueyama J."/>
            <person name="Ito M."/>
            <person name="Nishiwaki H."/>
            <person name="Ogi T."/>
            <person name="Hirayama M."/>
            <person name="Ohkuma M."/>
            <person name="Sakamoto M."/>
            <person name="Ohno K."/>
        </authorList>
    </citation>
    <scope>NUCLEOTIDE SEQUENCE [LARGE SCALE GENOMIC DNA]</scope>
    <source>
        <strain evidence="2 3">13CB8C</strain>
    </source>
</reference>
<protein>
    <submittedName>
        <fullName evidence="2">Uncharacterized protein</fullName>
    </submittedName>
</protein>
<organism evidence="2 3">
    <name type="scientific">Desulfovibrio falkowii</name>
    <dbReference type="NCBI Taxonomy" id="3136602"/>
    <lineage>
        <taxon>Bacteria</taxon>
        <taxon>Pseudomonadati</taxon>
        <taxon>Thermodesulfobacteriota</taxon>
        <taxon>Desulfovibrionia</taxon>
        <taxon>Desulfovibrionales</taxon>
        <taxon>Desulfovibrionaceae</taxon>
        <taxon>Desulfovibrio</taxon>
    </lineage>
</organism>